<keyword evidence="2" id="KW-1185">Reference proteome</keyword>
<evidence type="ECO:0000313" key="2">
    <source>
        <dbReference type="Proteomes" id="UP000623608"/>
    </source>
</evidence>
<name>A0A919NNV4_9ACTN</name>
<comment type="caution">
    <text evidence="1">The sequence shown here is derived from an EMBL/GenBank/DDBJ whole genome shotgun (WGS) entry which is preliminary data.</text>
</comment>
<dbReference type="Gene3D" id="3.30.70.1240">
    <property type="entry name" value="DOPA-like domains"/>
    <property type="match status" value="1"/>
</dbReference>
<dbReference type="PANTHER" id="PTHR36423">
    <property type="entry name" value="AFR070WP"/>
    <property type="match status" value="1"/>
</dbReference>
<dbReference type="EMBL" id="BOMY01000024">
    <property type="protein sequence ID" value="GIF20982.1"/>
    <property type="molecule type" value="Genomic_DNA"/>
</dbReference>
<dbReference type="PIRSF" id="PIRSF028139">
    <property type="entry name" value="DOPA-diox_rel_Mll2280"/>
    <property type="match status" value="1"/>
</dbReference>
<reference evidence="1" key="1">
    <citation type="submission" date="2021-01" db="EMBL/GenBank/DDBJ databases">
        <title>Whole genome shotgun sequence of Actinoplanes tereljensis NBRC 105297.</title>
        <authorList>
            <person name="Komaki H."/>
            <person name="Tamura T."/>
        </authorList>
    </citation>
    <scope>NUCLEOTIDE SEQUENCE</scope>
    <source>
        <strain evidence="1">NBRC 105297</strain>
    </source>
</reference>
<organism evidence="1 2">
    <name type="scientific">Paractinoplanes tereljensis</name>
    <dbReference type="NCBI Taxonomy" id="571912"/>
    <lineage>
        <taxon>Bacteria</taxon>
        <taxon>Bacillati</taxon>
        <taxon>Actinomycetota</taxon>
        <taxon>Actinomycetes</taxon>
        <taxon>Micromonosporales</taxon>
        <taxon>Micromonosporaceae</taxon>
        <taxon>Paractinoplanes</taxon>
    </lineage>
</organism>
<accession>A0A919NNV4</accession>
<dbReference type="SUPFAM" id="SSF143410">
    <property type="entry name" value="DOPA-like"/>
    <property type="match status" value="1"/>
</dbReference>
<dbReference type="InterPro" id="IPR023389">
    <property type="entry name" value="DOPA-like_sf"/>
</dbReference>
<dbReference type="Proteomes" id="UP000623608">
    <property type="component" value="Unassembled WGS sequence"/>
</dbReference>
<proteinExistence type="predicted"/>
<dbReference type="PANTHER" id="PTHR36423:SF2">
    <property type="entry name" value="AFR070WP"/>
    <property type="match status" value="1"/>
</dbReference>
<dbReference type="RefSeq" id="WP_203807159.1">
    <property type="nucleotide sequence ID" value="NZ_BOMY01000024.1"/>
</dbReference>
<dbReference type="AlphaFoldDB" id="A0A919NNV4"/>
<protein>
    <submittedName>
        <fullName evidence="1">DOPA 4,5-dioxygenase</fullName>
    </submittedName>
</protein>
<gene>
    <name evidence="1" type="ORF">Ate02nite_37120</name>
</gene>
<evidence type="ECO:0000313" key="1">
    <source>
        <dbReference type="EMBL" id="GIF20982.1"/>
    </source>
</evidence>
<sequence>MLNFHAHLFFEPGDAERARAVGSRLAEVAGVSVTGWLDRPGGPLPMPQVQVELTSVQLGAVVEWLMLNRAGLSVLIHPETGSDLLDHTDHALWLGSPLSLRLDRL</sequence>
<dbReference type="InterPro" id="IPR014980">
    <property type="entry name" value="DOPA_dioxygen"/>
</dbReference>
<dbReference type="Pfam" id="PF08883">
    <property type="entry name" value="DOPA_dioxygen"/>
    <property type="match status" value="1"/>
</dbReference>